<evidence type="ECO:0000256" key="1">
    <source>
        <dbReference type="SAM" id="MobiDB-lite"/>
    </source>
</evidence>
<organism evidence="2 3">
    <name type="scientific">Eumeta variegata</name>
    <name type="common">Bagworm moth</name>
    <name type="synonym">Eumeta japonica</name>
    <dbReference type="NCBI Taxonomy" id="151549"/>
    <lineage>
        <taxon>Eukaryota</taxon>
        <taxon>Metazoa</taxon>
        <taxon>Ecdysozoa</taxon>
        <taxon>Arthropoda</taxon>
        <taxon>Hexapoda</taxon>
        <taxon>Insecta</taxon>
        <taxon>Pterygota</taxon>
        <taxon>Neoptera</taxon>
        <taxon>Endopterygota</taxon>
        <taxon>Lepidoptera</taxon>
        <taxon>Glossata</taxon>
        <taxon>Ditrysia</taxon>
        <taxon>Tineoidea</taxon>
        <taxon>Psychidae</taxon>
        <taxon>Oiketicinae</taxon>
        <taxon>Eumeta</taxon>
    </lineage>
</organism>
<proteinExistence type="predicted"/>
<accession>A0A4C1URJ3</accession>
<feature type="compositionally biased region" description="Basic and acidic residues" evidence="1">
    <location>
        <begin position="1"/>
        <end position="10"/>
    </location>
</feature>
<evidence type="ECO:0000313" key="3">
    <source>
        <dbReference type="Proteomes" id="UP000299102"/>
    </source>
</evidence>
<evidence type="ECO:0000313" key="2">
    <source>
        <dbReference type="EMBL" id="GBP29081.1"/>
    </source>
</evidence>
<gene>
    <name evidence="2" type="ORF">EVAR_10897_1</name>
</gene>
<reference evidence="2 3" key="1">
    <citation type="journal article" date="2019" name="Commun. Biol.">
        <title>The bagworm genome reveals a unique fibroin gene that provides high tensile strength.</title>
        <authorList>
            <person name="Kono N."/>
            <person name="Nakamura H."/>
            <person name="Ohtoshi R."/>
            <person name="Tomita M."/>
            <person name="Numata K."/>
            <person name="Arakawa K."/>
        </authorList>
    </citation>
    <scope>NUCLEOTIDE SEQUENCE [LARGE SCALE GENOMIC DNA]</scope>
</reference>
<dbReference type="EMBL" id="BGZK01000215">
    <property type="protein sequence ID" value="GBP29081.1"/>
    <property type="molecule type" value="Genomic_DNA"/>
</dbReference>
<name>A0A4C1URJ3_EUMVA</name>
<protein>
    <submittedName>
        <fullName evidence="2">Uncharacterized protein</fullName>
    </submittedName>
</protein>
<comment type="caution">
    <text evidence="2">The sequence shown here is derived from an EMBL/GenBank/DDBJ whole genome shotgun (WGS) entry which is preliminary data.</text>
</comment>
<feature type="region of interest" description="Disordered" evidence="1">
    <location>
        <begin position="1"/>
        <end position="23"/>
    </location>
</feature>
<sequence>MNAFSKKETSPRPLPLIDRPPLDNLFPPKRPITPLMLRVFKVLLSSHSLPTDKGDAPLTSRRSLLLSKNGQPCSEPEIKGLSDVKGHDRTFVYPVVIEGR</sequence>
<dbReference type="Proteomes" id="UP000299102">
    <property type="component" value="Unassembled WGS sequence"/>
</dbReference>
<dbReference type="AlphaFoldDB" id="A0A4C1URJ3"/>
<keyword evidence="3" id="KW-1185">Reference proteome</keyword>